<evidence type="ECO:0000313" key="2">
    <source>
        <dbReference type="Proteomes" id="UP000224974"/>
    </source>
</evidence>
<dbReference type="Proteomes" id="UP000224974">
    <property type="component" value="Unassembled WGS sequence"/>
</dbReference>
<dbReference type="RefSeq" id="WP_029095747.1">
    <property type="nucleotide sequence ID" value="NZ_PDDX01000001.1"/>
</dbReference>
<gene>
    <name evidence="1" type="ORF">CRN84_18320</name>
</gene>
<dbReference type="EMBL" id="PDDX01000001">
    <property type="protein sequence ID" value="PHI31154.1"/>
    <property type="molecule type" value="Genomic_DNA"/>
</dbReference>
<accession>A0A2C6DQS0</accession>
<reference evidence="2" key="1">
    <citation type="submission" date="2017-09" db="EMBL/GenBank/DDBJ databases">
        <title>FDA dAtabase for Regulatory Grade micrObial Sequences (FDA-ARGOS): Supporting development and validation of Infectious Disease Dx tests.</title>
        <authorList>
            <person name="Minogue T."/>
            <person name="Wolcott M."/>
            <person name="Wasieloski L."/>
            <person name="Aguilar W."/>
            <person name="Moore D."/>
            <person name="Tallon L."/>
            <person name="Sadzewicz L."/>
            <person name="Ott S."/>
            <person name="Zhao X."/>
            <person name="Nagaraj S."/>
            <person name="Vavikolanu K."/>
            <person name="Aluvathingal J."/>
            <person name="Nadendla S."/>
            <person name="Sichtig H."/>
        </authorList>
    </citation>
    <scope>NUCLEOTIDE SEQUENCE [LARGE SCALE GENOMIC DNA]</scope>
    <source>
        <strain evidence="2">FDAARGOS_387</strain>
    </source>
</reference>
<keyword evidence="2" id="KW-1185">Reference proteome</keyword>
<sequence>MRTWGRVTNTKGERVWVSIESDSAGDFTYGWITTLIQTLKLGLGESPFYVQYGIPAQRCIVEQFHPDFYVNMVQQQFAGYFASITIKKHVINNNPVYDVSIVTLSGVTYQETIAV</sequence>
<evidence type="ECO:0000313" key="1">
    <source>
        <dbReference type="EMBL" id="PHI31154.1"/>
    </source>
</evidence>
<comment type="caution">
    <text evidence="1">The sequence shown here is derived from an EMBL/GenBank/DDBJ whole genome shotgun (WGS) entry which is preliminary data.</text>
</comment>
<dbReference type="STRING" id="1111728.GCA_000427805_03717"/>
<protein>
    <submittedName>
        <fullName evidence="1">Uncharacterized protein</fullName>
    </submittedName>
</protein>
<dbReference type="AlphaFoldDB" id="A0A2C6DQS0"/>
<dbReference type="OrthoDB" id="6477955at2"/>
<proteinExistence type="predicted"/>
<organism evidence="1 2">
    <name type="scientific">Budvicia aquatica</name>
    <dbReference type="NCBI Taxonomy" id="82979"/>
    <lineage>
        <taxon>Bacteria</taxon>
        <taxon>Pseudomonadati</taxon>
        <taxon>Pseudomonadota</taxon>
        <taxon>Gammaproteobacteria</taxon>
        <taxon>Enterobacterales</taxon>
        <taxon>Budviciaceae</taxon>
        <taxon>Budvicia</taxon>
    </lineage>
</organism>
<name>A0A2C6DQS0_9GAMM</name>